<name>A0A4U5MCZ2_STECR</name>
<dbReference type="EMBL" id="AZBU02000008">
    <property type="protein sequence ID" value="TKR66999.1"/>
    <property type="molecule type" value="Genomic_DNA"/>
</dbReference>
<evidence type="ECO:0000313" key="2">
    <source>
        <dbReference type="Proteomes" id="UP000298663"/>
    </source>
</evidence>
<accession>A0A4U5MCZ2</accession>
<comment type="caution">
    <text evidence="1">The sequence shown here is derived from an EMBL/GenBank/DDBJ whole genome shotgun (WGS) entry which is preliminary data.</text>
</comment>
<keyword evidence="2" id="KW-1185">Reference proteome</keyword>
<reference evidence="1 2" key="2">
    <citation type="journal article" date="2019" name="G3 (Bethesda)">
        <title>Hybrid Assembly of the Genome of the Entomopathogenic Nematode Steinernema carpocapsae Identifies the X-Chromosome.</title>
        <authorList>
            <person name="Serra L."/>
            <person name="Macchietto M."/>
            <person name="Macias-Munoz A."/>
            <person name="McGill C.J."/>
            <person name="Rodriguez I.M."/>
            <person name="Rodriguez B."/>
            <person name="Murad R."/>
            <person name="Mortazavi A."/>
        </authorList>
    </citation>
    <scope>NUCLEOTIDE SEQUENCE [LARGE SCALE GENOMIC DNA]</scope>
    <source>
        <strain evidence="1 2">ALL</strain>
    </source>
</reference>
<sequence length="142" mass="16240">MSMNLRSTVSIPSITPFTTLPVPEGMLLKGYWALAARTSERSPNVVVKEAIFEGYRHKPCKGKRRERRRNWELTSQFGVARFKEFQIGLHNKPSKRARGRNVIAFSRNRTFPPLLLNPRVRSTIHGFWKNCEVGVQNSLGSS</sequence>
<dbReference type="Proteomes" id="UP000298663">
    <property type="component" value="Unassembled WGS sequence"/>
</dbReference>
<reference evidence="1 2" key="1">
    <citation type="journal article" date="2015" name="Genome Biol.">
        <title>Comparative genomics of Steinernema reveals deeply conserved gene regulatory networks.</title>
        <authorList>
            <person name="Dillman A.R."/>
            <person name="Macchietto M."/>
            <person name="Porter C.F."/>
            <person name="Rogers A."/>
            <person name="Williams B."/>
            <person name="Antoshechkin I."/>
            <person name="Lee M.M."/>
            <person name="Goodwin Z."/>
            <person name="Lu X."/>
            <person name="Lewis E.E."/>
            <person name="Goodrich-Blair H."/>
            <person name="Stock S.P."/>
            <person name="Adams B.J."/>
            <person name="Sternberg P.W."/>
            <person name="Mortazavi A."/>
        </authorList>
    </citation>
    <scope>NUCLEOTIDE SEQUENCE [LARGE SCALE GENOMIC DNA]</scope>
    <source>
        <strain evidence="1 2">ALL</strain>
    </source>
</reference>
<protein>
    <submittedName>
        <fullName evidence="1">Uncharacterized protein</fullName>
    </submittedName>
</protein>
<proteinExistence type="predicted"/>
<evidence type="ECO:0000313" key="1">
    <source>
        <dbReference type="EMBL" id="TKR66999.1"/>
    </source>
</evidence>
<organism evidence="1 2">
    <name type="scientific">Steinernema carpocapsae</name>
    <name type="common">Entomopathogenic nematode</name>
    <dbReference type="NCBI Taxonomy" id="34508"/>
    <lineage>
        <taxon>Eukaryota</taxon>
        <taxon>Metazoa</taxon>
        <taxon>Ecdysozoa</taxon>
        <taxon>Nematoda</taxon>
        <taxon>Chromadorea</taxon>
        <taxon>Rhabditida</taxon>
        <taxon>Tylenchina</taxon>
        <taxon>Panagrolaimomorpha</taxon>
        <taxon>Strongyloidoidea</taxon>
        <taxon>Steinernematidae</taxon>
        <taxon>Steinernema</taxon>
    </lineage>
</organism>
<gene>
    <name evidence="1" type="ORF">L596_023216</name>
</gene>
<dbReference type="AlphaFoldDB" id="A0A4U5MCZ2"/>